<dbReference type="InterPro" id="IPR005829">
    <property type="entry name" value="Sugar_transporter_CS"/>
</dbReference>
<dbReference type="PROSITE" id="PS00217">
    <property type="entry name" value="SUGAR_TRANSPORT_2"/>
    <property type="match status" value="1"/>
</dbReference>
<comment type="similarity">
    <text evidence="2 8">Belongs to the major facilitator superfamily. Sugar transporter (TC 2.A.1.1) family.</text>
</comment>
<evidence type="ECO:0000259" key="10">
    <source>
        <dbReference type="PROSITE" id="PS50850"/>
    </source>
</evidence>
<dbReference type="SUPFAM" id="SSF103473">
    <property type="entry name" value="MFS general substrate transporter"/>
    <property type="match status" value="1"/>
</dbReference>
<keyword evidence="12" id="KW-1185">Reference proteome</keyword>
<dbReference type="NCBIfam" id="TIGR00879">
    <property type="entry name" value="SP"/>
    <property type="match status" value="1"/>
</dbReference>
<dbReference type="InterPro" id="IPR003663">
    <property type="entry name" value="Sugar/inositol_transpt"/>
</dbReference>
<dbReference type="GO" id="GO:0005351">
    <property type="term" value="F:carbohydrate:proton symporter activity"/>
    <property type="evidence" value="ECO:0007669"/>
    <property type="project" value="TreeGrafter"/>
</dbReference>
<evidence type="ECO:0000256" key="1">
    <source>
        <dbReference type="ARBA" id="ARBA00004141"/>
    </source>
</evidence>
<dbReference type="PROSITE" id="PS50850">
    <property type="entry name" value="MFS"/>
    <property type="match status" value="1"/>
</dbReference>
<dbReference type="InterPro" id="IPR036259">
    <property type="entry name" value="MFS_trans_sf"/>
</dbReference>
<dbReference type="Proteomes" id="UP001174934">
    <property type="component" value="Unassembled WGS sequence"/>
</dbReference>
<keyword evidence="6 9" id="KW-0472">Membrane</keyword>
<evidence type="ECO:0000256" key="3">
    <source>
        <dbReference type="ARBA" id="ARBA00022448"/>
    </source>
</evidence>
<feature type="transmembrane region" description="Helical" evidence="9">
    <location>
        <begin position="12"/>
        <end position="36"/>
    </location>
</feature>
<feature type="transmembrane region" description="Helical" evidence="9">
    <location>
        <begin position="81"/>
        <end position="98"/>
    </location>
</feature>
<dbReference type="Pfam" id="PF00083">
    <property type="entry name" value="Sugar_tr"/>
    <property type="match status" value="1"/>
</dbReference>
<feature type="transmembrane region" description="Helical" evidence="9">
    <location>
        <begin position="440"/>
        <end position="459"/>
    </location>
</feature>
<feature type="transmembrane region" description="Helical" evidence="9">
    <location>
        <begin position="266"/>
        <end position="287"/>
    </location>
</feature>
<dbReference type="Gene3D" id="1.20.1250.20">
    <property type="entry name" value="MFS general substrate transporter like domains"/>
    <property type="match status" value="1"/>
</dbReference>
<reference evidence="11" key="1">
    <citation type="submission" date="2023-06" db="EMBL/GenBank/DDBJ databases">
        <title>Genome-scale phylogeny and comparative genomics of the fungal order Sordariales.</title>
        <authorList>
            <consortium name="Lawrence Berkeley National Laboratory"/>
            <person name="Hensen N."/>
            <person name="Bonometti L."/>
            <person name="Westerberg I."/>
            <person name="Brannstrom I.O."/>
            <person name="Guillou S."/>
            <person name="Cros-Aarteil S."/>
            <person name="Calhoun S."/>
            <person name="Haridas S."/>
            <person name="Kuo A."/>
            <person name="Mondo S."/>
            <person name="Pangilinan J."/>
            <person name="Riley R."/>
            <person name="LaButti K."/>
            <person name="Andreopoulos B."/>
            <person name="Lipzen A."/>
            <person name="Chen C."/>
            <person name="Yanf M."/>
            <person name="Daum C."/>
            <person name="Ng V."/>
            <person name="Clum A."/>
            <person name="Steindorff A."/>
            <person name="Ohm R."/>
            <person name="Martin F."/>
            <person name="Silar P."/>
            <person name="Natvig D."/>
            <person name="Lalanne C."/>
            <person name="Gautier V."/>
            <person name="Ament-velasquez S.L."/>
            <person name="Kruys A."/>
            <person name="Hutchinson M.I."/>
            <person name="Powell A.J."/>
            <person name="Barry K."/>
            <person name="Miller A.N."/>
            <person name="Grigoriev I.V."/>
            <person name="Debuchy R."/>
            <person name="Gladieux P."/>
            <person name="Thoren M.H."/>
            <person name="Johannesson H."/>
        </authorList>
    </citation>
    <scope>NUCLEOTIDE SEQUENCE</scope>
    <source>
        <strain evidence="11">SMH3391-2</strain>
    </source>
</reference>
<evidence type="ECO:0000256" key="6">
    <source>
        <dbReference type="ARBA" id="ARBA00023136"/>
    </source>
</evidence>
<feature type="transmembrane region" description="Helical" evidence="9">
    <location>
        <begin position="410"/>
        <end position="434"/>
    </location>
</feature>
<evidence type="ECO:0000256" key="9">
    <source>
        <dbReference type="SAM" id="Phobius"/>
    </source>
</evidence>
<dbReference type="InterPro" id="IPR005828">
    <property type="entry name" value="MFS_sugar_transport-like"/>
</dbReference>
<feature type="transmembrane region" description="Helical" evidence="9">
    <location>
        <begin position="110"/>
        <end position="128"/>
    </location>
</feature>
<dbReference type="FunFam" id="1.20.1250.20:FF:000026">
    <property type="entry name" value="MFS quinate transporter QutD"/>
    <property type="match status" value="1"/>
</dbReference>
<feature type="transmembrane region" description="Helical" evidence="9">
    <location>
        <begin position="48"/>
        <end position="69"/>
    </location>
</feature>
<keyword evidence="4 9" id="KW-0812">Transmembrane</keyword>
<keyword evidence="3 8" id="KW-0813">Transport</keyword>
<evidence type="ECO:0000256" key="2">
    <source>
        <dbReference type="ARBA" id="ARBA00010992"/>
    </source>
</evidence>
<keyword evidence="7" id="KW-0325">Glycoprotein</keyword>
<feature type="domain" description="Major facilitator superfamily (MFS) profile" evidence="10">
    <location>
        <begin position="12"/>
        <end position="463"/>
    </location>
</feature>
<evidence type="ECO:0000256" key="7">
    <source>
        <dbReference type="ARBA" id="ARBA00023180"/>
    </source>
</evidence>
<protein>
    <submittedName>
        <fullName evidence="11">General substrate transporter</fullName>
    </submittedName>
</protein>
<dbReference type="PANTHER" id="PTHR48022">
    <property type="entry name" value="PLASTIDIC GLUCOSE TRANSPORTER 4"/>
    <property type="match status" value="1"/>
</dbReference>
<comment type="subcellular location">
    <subcellularLocation>
        <location evidence="1">Membrane</location>
        <topology evidence="1">Multi-pass membrane protein</topology>
    </subcellularLocation>
</comment>
<dbReference type="InterPro" id="IPR050360">
    <property type="entry name" value="MFS_Sugar_Transporters"/>
</dbReference>
<accession>A0AA39X0N8</accession>
<dbReference type="PRINTS" id="PR00171">
    <property type="entry name" value="SUGRTRNSPORT"/>
</dbReference>
<comment type="caution">
    <text evidence="11">The sequence shown here is derived from an EMBL/GenBank/DDBJ whole genome shotgun (WGS) entry which is preliminary data.</text>
</comment>
<dbReference type="EMBL" id="JAULSR010000003">
    <property type="protein sequence ID" value="KAK0625090.1"/>
    <property type="molecule type" value="Genomic_DNA"/>
</dbReference>
<sequence length="522" mass="56440">MKLPTIYNVHLVAMIATLGGALFGFDISSMSAIVVTDQYITYFNNPSGIIQGAIGSALAAGSVVGSAVAGPISNKIGRRDAILFACIFWLIGTAVQVACQNYGQLIAGRVLNGFTVGITSSQVPVYLAEIAKPEKRGSLVIIQQLAIEFGILIMYFIGYACASIEGTASFRTAWGIQFIPCLFLIIGLPFLPRSPRWLAKVGRDKEALQTLANIQAGGNIDDPMVIAEWEEIVTVMRAELEAGPGWRKFVKNGMWKRTMAGMTVQAWQQLAGANVIVYYLTYIAQMAGLTGNVAMVTSGIQYAVFIIFTGVMWIFIDKTGRRTLLIWGALGMGFCHFVVGGTMGAHHVDVPGGVGNPPNANIVISVNKGAPANTVILFSYLLIVVYALTLAPVCWIYAAEVWSLGTRATGMSLAALSNWVFNFALGLFTPAAFVNISWKLFIIFGVLCIAAAAWFWVFYPETCGKTLEEIEDMFGPEGAKPWNTKKGESRLAAKIEAVVARKTHEEPDVQMQEQVVTGDEKA</sequence>
<evidence type="ECO:0000256" key="5">
    <source>
        <dbReference type="ARBA" id="ARBA00022989"/>
    </source>
</evidence>
<dbReference type="GO" id="GO:0016020">
    <property type="term" value="C:membrane"/>
    <property type="evidence" value="ECO:0007669"/>
    <property type="project" value="UniProtKB-SubCell"/>
</dbReference>
<dbReference type="AlphaFoldDB" id="A0AA39X0N8"/>
<feature type="transmembrane region" description="Helical" evidence="9">
    <location>
        <begin position="172"/>
        <end position="191"/>
    </location>
</feature>
<dbReference type="InterPro" id="IPR020846">
    <property type="entry name" value="MFS_dom"/>
</dbReference>
<evidence type="ECO:0000313" key="11">
    <source>
        <dbReference type="EMBL" id="KAK0625090.1"/>
    </source>
</evidence>
<evidence type="ECO:0000313" key="12">
    <source>
        <dbReference type="Proteomes" id="UP001174934"/>
    </source>
</evidence>
<evidence type="ECO:0000256" key="4">
    <source>
        <dbReference type="ARBA" id="ARBA00022692"/>
    </source>
</evidence>
<name>A0AA39X0N8_9PEZI</name>
<organism evidence="11 12">
    <name type="scientific">Bombardia bombarda</name>
    <dbReference type="NCBI Taxonomy" id="252184"/>
    <lineage>
        <taxon>Eukaryota</taxon>
        <taxon>Fungi</taxon>
        <taxon>Dikarya</taxon>
        <taxon>Ascomycota</taxon>
        <taxon>Pezizomycotina</taxon>
        <taxon>Sordariomycetes</taxon>
        <taxon>Sordariomycetidae</taxon>
        <taxon>Sordariales</taxon>
        <taxon>Lasiosphaeriaceae</taxon>
        <taxon>Bombardia</taxon>
    </lineage>
</organism>
<keyword evidence="5 9" id="KW-1133">Transmembrane helix</keyword>
<proteinExistence type="inferred from homology"/>
<evidence type="ECO:0000256" key="8">
    <source>
        <dbReference type="RuleBase" id="RU003346"/>
    </source>
</evidence>
<feature type="transmembrane region" description="Helical" evidence="9">
    <location>
        <begin position="375"/>
        <end position="398"/>
    </location>
</feature>
<gene>
    <name evidence="11" type="ORF">B0T17DRAFT_531877</name>
</gene>
<feature type="transmembrane region" description="Helical" evidence="9">
    <location>
        <begin position="299"/>
        <end position="316"/>
    </location>
</feature>
<dbReference type="PANTHER" id="PTHR48022:SF47">
    <property type="entry name" value="MAJOR FACILITATOR SUPERFAMILY (MFS) PROFILE DOMAIN-CONTAINING PROTEIN"/>
    <property type="match status" value="1"/>
</dbReference>
<feature type="transmembrane region" description="Helical" evidence="9">
    <location>
        <begin position="140"/>
        <end position="160"/>
    </location>
</feature>
<feature type="transmembrane region" description="Helical" evidence="9">
    <location>
        <begin position="323"/>
        <end position="345"/>
    </location>
</feature>